<sequence length="145" mass="15903">MNTFQCTFTGCGKVFNAKNNLTRHAKTRDNIKIQCALCSKLFTRKDNLDTHVRIVHVGGRVAPPTIAPQAGPSTSTTAWTTDEENDTLLTDVYQAINDIEGFDNEGRLGACREDTAAKVKKARMDLVNTPGFMCLEGVITSMTMC</sequence>
<dbReference type="InterPro" id="IPR036236">
    <property type="entry name" value="Znf_C2H2_sf"/>
</dbReference>
<keyword evidence="1" id="KW-0863">Zinc-finger</keyword>
<gene>
    <name evidence="3" type="ORF">CINCED_3A014716</name>
</gene>
<dbReference type="OrthoDB" id="6616839at2759"/>
<evidence type="ECO:0000259" key="2">
    <source>
        <dbReference type="PROSITE" id="PS50157"/>
    </source>
</evidence>
<dbReference type="SUPFAM" id="SSF57667">
    <property type="entry name" value="beta-beta-alpha zinc fingers"/>
    <property type="match status" value="1"/>
</dbReference>
<feature type="domain" description="C2H2-type" evidence="2">
    <location>
        <begin position="4"/>
        <end position="33"/>
    </location>
</feature>
<reference evidence="3 4" key="1">
    <citation type="submission" date="2019-08" db="EMBL/GenBank/DDBJ databases">
        <authorList>
            <person name="Alioto T."/>
            <person name="Alioto T."/>
            <person name="Gomez Garrido J."/>
        </authorList>
    </citation>
    <scope>NUCLEOTIDE SEQUENCE [LARGE SCALE GENOMIC DNA]</scope>
</reference>
<dbReference type="GO" id="GO:0008270">
    <property type="term" value="F:zinc ion binding"/>
    <property type="evidence" value="ECO:0007669"/>
    <property type="project" value="UniProtKB-KW"/>
</dbReference>
<dbReference type="AlphaFoldDB" id="A0A5E4MCT7"/>
<dbReference type="EMBL" id="CABPRJ010000478">
    <property type="protein sequence ID" value="VVC28198.1"/>
    <property type="molecule type" value="Genomic_DNA"/>
</dbReference>
<organism evidence="3 4">
    <name type="scientific">Cinara cedri</name>
    <dbReference type="NCBI Taxonomy" id="506608"/>
    <lineage>
        <taxon>Eukaryota</taxon>
        <taxon>Metazoa</taxon>
        <taxon>Ecdysozoa</taxon>
        <taxon>Arthropoda</taxon>
        <taxon>Hexapoda</taxon>
        <taxon>Insecta</taxon>
        <taxon>Pterygota</taxon>
        <taxon>Neoptera</taxon>
        <taxon>Paraneoptera</taxon>
        <taxon>Hemiptera</taxon>
        <taxon>Sternorrhyncha</taxon>
        <taxon>Aphidomorpha</taxon>
        <taxon>Aphidoidea</taxon>
        <taxon>Aphididae</taxon>
        <taxon>Lachninae</taxon>
        <taxon>Cinara</taxon>
    </lineage>
</organism>
<protein>
    <submittedName>
        <fullName evidence="3">Zinc finger C2H2-type</fullName>
    </submittedName>
</protein>
<keyword evidence="1" id="KW-0862">Zinc</keyword>
<proteinExistence type="predicted"/>
<dbReference type="Pfam" id="PF00096">
    <property type="entry name" value="zf-C2H2"/>
    <property type="match status" value="2"/>
</dbReference>
<name>A0A5E4MCT7_9HEMI</name>
<dbReference type="PROSITE" id="PS50157">
    <property type="entry name" value="ZINC_FINGER_C2H2_2"/>
    <property type="match status" value="2"/>
</dbReference>
<dbReference type="Proteomes" id="UP000325440">
    <property type="component" value="Unassembled WGS sequence"/>
</dbReference>
<dbReference type="Gene3D" id="3.30.160.60">
    <property type="entry name" value="Classic Zinc Finger"/>
    <property type="match status" value="2"/>
</dbReference>
<keyword evidence="4" id="KW-1185">Reference proteome</keyword>
<evidence type="ECO:0000313" key="3">
    <source>
        <dbReference type="EMBL" id="VVC28198.1"/>
    </source>
</evidence>
<evidence type="ECO:0000313" key="4">
    <source>
        <dbReference type="Proteomes" id="UP000325440"/>
    </source>
</evidence>
<evidence type="ECO:0000256" key="1">
    <source>
        <dbReference type="PROSITE-ProRule" id="PRU00042"/>
    </source>
</evidence>
<dbReference type="SMART" id="SM00355">
    <property type="entry name" value="ZnF_C2H2"/>
    <property type="match status" value="2"/>
</dbReference>
<dbReference type="PROSITE" id="PS00028">
    <property type="entry name" value="ZINC_FINGER_C2H2_1"/>
    <property type="match status" value="1"/>
</dbReference>
<keyword evidence="1" id="KW-0479">Metal-binding</keyword>
<feature type="domain" description="C2H2-type" evidence="2">
    <location>
        <begin position="33"/>
        <end position="61"/>
    </location>
</feature>
<dbReference type="InterPro" id="IPR013087">
    <property type="entry name" value="Znf_C2H2_type"/>
</dbReference>
<accession>A0A5E4MCT7</accession>